<feature type="region of interest" description="Disordered" evidence="1">
    <location>
        <begin position="191"/>
        <end position="221"/>
    </location>
</feature>
<dbReference type="EMBL" id="JAGQFT010000252">
    <property type="protein sequence ID" value="MBR0564161.1"/>
    <property type="molecule type" value="Genomic_DNA"/>
</dbReference>
<proteinExistence type="predicted"/>
<name>A0A8J7VXP1_9GAMM</name>
<dbReference type="RefSeq" id="WP_211928020.1">
    <property type="nucleotide sequence ID" value="NZ_JAGQFT020000007.1"/>
</dbReference>
<feature type="signal peptide" evidence="2">
    <location>
        <begin position="1"/>
        <end position="23"/>
    </location>
</feature>
<feature type="chain" id="PRO_5042774313" description="DUF4398 domain-containing protein" evidence="2">
    <location>
        <begin position="24"/>
        <end position="221"/>
    </location>
</feature>
<comment type="caution">
    <text evidence="3">The sequence shown here is derived from an EMBL/GenBank/DDBJ whole genome shotgun (WGS) entry which is preliminary data.</text>
</comment>
<evidence type="ECO:0000256" key="1">
    <source>
        <dbReference type="SAM" id="MobiDB-lite"/>
    </source>
</evidence>
<gene>
    <name evidence="4" type="ORF">KB893_011935</name>
    <name evidence="3" type="ORF">KB893_16885</name>
</gene>
<evidence type="ECO:0000313" key="3">
    <source>
        <dbReference type="EMBL" id="MBR0564161.1"/>
    </source>
</evidence>
<accession>A0A8J7VXP1</accession>
<dbReference type="Proteomes" id="UP000675747">
    <property type="component" value="Unassembled WGS sequence"/>
</dbReference>
<dbReference type="EMBL" id="JAGQFT020000007">
    <property type="protein sequence ID" value="MBS7457841.1"/>
    <property type="molecule type" value="Genomic_DNA"/>
</dbReference>
<feature type="compositionally biased region" description="Low complexity" evidence="1">
    <location>
        <begin position="197"/>
        <end position="208"/>
    </location>
</feature>
<evidence type="ECO:0000256" key="2">
    <source>
        <dbReference type="SAM" id="SignalP"/>
    </source>
</evidence>
<organism evidence="3">
    <name type="scientific">Coralloluteibacterium stylophorae</name>
    <dbReference type="NCBI Taxonomy" id="1776034"/>
    <lineage>
        <taxon>Bacteria</taxon>
        <taxon>Pseudomonadati</taxon>
        <taxon>Pseudomonadota</taxon>
        <taxon>Gammaproteobacteria</taxon>
        <taxon>Lysobacterales</taxon>
        <taxon>Lysobacteraceae</taxon>
        <taxon>Coralloluteibacterium</taxon>
    </lineage>
</organism>
<sequence>MRIGIAAIAAGLLVLSVAPGARAQGVAPVVEAAPAGPAELRVQLQALDQDPSLGDYAAIERYRAREALTALDAADDRSREHALYVARRRVEAAQVAAQAELAQAQLMQLEREHDRIVLQATRAEAERARREIEQLRLQSLAQQEEAERLRQMALEGQSALDDATLRAQAASAEAAQARRLAQARQREAELARKEAELAASLAQPVDDAPSVDEEPPPSSEP</sequence>
<dbReference type="AlphaFoldDB" id="A0A8J7VXP1"/>
<keyword evidence="2" id="KW-0732">Signal</keyword>
<evidence type="ECO:0000313" key="5">
    <source>
        <dbReference type="Proteomes" id="UP000675747"/>
    </source>
</evidence>
<reference evidence="3" key="2">
    <citation type="submission" date="2021-04" db="EMBL/GenBank/DDBJ databases">
        <authorList>
            <person name="Karlyshev A.V."/>
        </authorList>
    </citation>
    <scope>NUCLEOTIDE SEQUENCE</scope>
    <source>
        <strain evidence="3">LMG 29479</strain>
    </source>
</reference>
<protein>
    <recommendedName>
        <fullName evidence="6">DUF4398 domain-containing protein</fullName>
    </recommendedName>
</protein>
<keyword evidence="5" id="KW-1185">Reference proteome</keyword>
<evidence type="ECO:0000313" key="4">
    <source>
        <dbReference type="EMBL" id="MBS7457841.1"/>
    </source>
</evidence>
<evidence type="ECO:0008006" key="6">
    <source>
        <dbReference type="Google" id="ProtNLM"/>
    </source>
</evidence>
<reference evidence="4 5" key="1">
    <citation type="journal article" date="2021" name="Microbiol. Resour. Announc.">
        <title>Draft Genome Sequence of Coralloluteibacterium stylophorae LMG 29479T.</title>
        <authorList>
            <person name="Karlyshev A.V."/>
            <person name="Kudryashova E.B."/>
            <person name="Ariskina E.V."/>
            <person name="Conroy A.P."/>
            <person name="Abidueva E.Y."/>
        </authorList>
    </citation>
    <scope>NUCLEOTIDE SEQUENCE [LARGE SCALE GENOMIC DNA]</scope>
    <source>
        <strain evidence="4 5">LMG 29479</strain>
    </source>
</reference>